<gene>
    <name evidence="1" type="ORF">METZ01_LOCUS15165</name>
</gene>
<organism evidence="1">
    <name type="scientific">marine metagenome</name>
    <dbReference type="NCBI Taxonomy" id="408172"/>
    <lineage>
        <taxon>unclassified sequences</taxon>
        <taxon>metagenomes</taxon>
        <taxon>ecological metagenomes</taxon>
    </lineage>
</organism>
<reference evidence="1" key="1">
    <citation type="submission" date="2018-05" db="EMBL/GenBank/DDBJ databases">
        <authorList>
            <person name="Lanie J.A."/>
            <person name="Ng W.-L."/>
            <person name="Kazmierczak K.M."/>
            <person name="Andrzejewski T.M."/>
            <person name="Davidsen T.M."/>
            <person name="Wayne K.J."/>
            <person name="Tettelin H."/>
            <person name="Glass J.I."/>
            <person name="Rusch D."/>
            <person name="Podicherti R."/>
            <person name="Tsui H.-C.T."/>
            <person name="Winkler M.E."/>
        </authorList>
    </citation>
    <scope>NUCLEOTIDE SEQUENCE</scope>
</reference>
<sequence length="29" mass="3242">MAGRLADRIARSGPIPYPEFVEACLYDET</sequence>
<proteinExistence type="predicted"/>
<dbReference type="AlphaFoldDB" id="A0A381P5U6"/>
<feature type="non-terminal residue" evidence="1">
    <location>
        <position position="29"/>
    </location>
</feature>
<dbReference type="EMBL" id="UINC01000861">
    <property type="protein sequence ID" value="SUZ62311.1"/>
    <property type="molecule type" value="Genomic_DNA"/>
</dbReference>
<evidence type="ECO:0000313" key="1">
    <source>
        <dbReference type="EMBL" id="SUZ62311.1"/>
    </source>
</evidence>
<accession>A0A381P5U6</accession>
<protein>
    <submittedName>
        <fullName evidence="1">Uncharacterized protein</fullName>
    </submittedName>
</protein>
<name>A0A381P5U6_9ZZZZ</name>